<feature type="transmembrane region" description="Helical" evidence="1">
    <location>
        <begin position="148"/>
        <end position="171"/>
    </location>
</feature>
<evidence type="ECO:0000256" key="1">
    <source>
        <dbReference type="SAM" id="Phobius"/>
    </source>
</evidence>
<gene>
    <name evidence="2" type="ORF">SPIRO4BDMA_50510</name>
</gene>
<protein>
    <submittedName>
        <fullName evidence="2">Uncharacterized protein</fullName>
    </submittedName>
</protein>
<reference evidence="2" key="1">
    <citation type="submission" date="2017-02" db="EMBL/GenBank/DDBJ databases">
        <authorList>
            <person name="Regsiter A."/>
            <person name="William W."/>
        </authorList>
    </citation>
    <scope>NUCLEOTIDE SEQUENCE</scope>
    <source>
        <strain evidence="2">BdmA 4</strain>
    </source>
</reference>
<feature type="transmembrane region" description="Helical" evidence="1">
    <location>
        <begin position="122"/>
        <end position="142"/>
    </location>
</feature>
<dbReference type="Pfam" id="PF19845">
    <property type="entry name" value="DUF6320"/>
    <property type="match status" value="1"/>
</dbReference>
<name>A0A3P3XRS4_9SPIR</name>
<dbReference type="AlphaFoldDB" id="A0A3P3XRS4"/>
<accession>A0A3P3XRS4</accession>
<proteinExistence type="predicted"/>
<keyword evidence="1" id="KW-0812">Transmembrane</keyword>
<feature type="transmembrane region" description="Helical" evidence="1">
    <location>
        <begin position="212"/>
        <end position="232"/>
    </location>
</feature>
<feature type="transmembrane region" description="Helical" evidence="1">
    <location>
        <begin position="71"/>
        <end position="90"/>
    </location>
</feature>
<organism evidence="2">
    <name type="scientific">uncultured spirochete</name>
    <dbReference type="NCBI Taxonomy" id="156406"/>
    <lineage>
        <taxon>Bacteria</taxon>
        <taxon>Pseudomonadati</taxon>
        <taxon>Spirochaetota</taxon>
        <taxon>Spirochaetia</taxon>
        <taxon>Spirochaetales</taxon>
        <taxon>environmental samples</taxon>
    </lineage>
</organism>
<feature type="transmembrane region" description="Helical" evidence="1">
    <location>
        <begin position="178"/>
        <end position="200"/>
    </location>
</feature>
<keyword evidence="1" id="KW-1133">Transmembrane helix</keyword>
<feature type="transmembrane region" description="Helical" evidence="1">
    <location>
        <begin position="96"/>
        <end position="117"/>
    </location>
</feature>
<sequence>MSYCPDCGAEIGDAPQCPLCGARNPRAGTGPDSEKSCAEPTSEKFSDLRFMLKDAEEEFSGAEKRTIEWEVLSVAFCIAILVLGAVNLFESRQFSWSLYPIVSILLVWVEATSFLVLRKMPVFRVLLSVLAPPVFLMVLGFISKSPRWALGLAVPIAVLVESLTGAVSLVIGKSRQKGLNLIACVLVAIVALCIGLEVFIDLFSRGAVVLEWAPVCAIALLPIAAFLLYLHYRVIKITNLRRLFHL</sequence>
<dbReference type="EMBL" id="FWDO01000005">
    <property type="protein sequence ID" value="SLM18995.1"/>
    <property type="molecule type" value="Genomic_DNA"/>
</dbReference>
<evidence type="ECO:0000313" key="2">
    <source>
        <dbReference type="EMBL" id="SLM18995.1"/>
    </source>
</evidence>
<keyword evidence="1" id="KW-0472">Membrane</keyword>
<dbReference type="InterPro" id="IPR046283">
    <property type="entry name" value="DUF6320"/>
</dbReference>